<sequence>MNKVFLFFFIVVAGSYLTTSAQDKNTPYLNKPLNQSNIRAVDLQTSGGSLTVIGANESEARLEVYVRGNNGQELSKAEIEARLNANYDLQISSDQGKLIAIAKNKGNIRDWKKSLSISFKAYVPQAASAQLKTSGGSLSIDGINGMVEGKTSGGSIKIANVHNNQVNLRTSGGSIQAENVAGNLSLITSGGSIQLANLKGNIEAKTSGGSIKATDVTGELIAKTSGGSIKVDRMSGSADLGTSAGSTSVNMLQIDKYLTIDVSAGSVDLQLPLQKGLDLNLQARKVNIPSLSNFSGALDKDSVVGKLNGGGAAVNVAVSVGSLTIHSN</sequence>
<organism evidence="2 3">
    <name type="scientific">Olivibacter ginsenosidimutans</name>
    <dbReference type="NCBI Taxonomy" id="1176537"/>
    <lineage>
        <taxon>Bacteria</taxon>
        <taxon>Pseudomonadati</taxon>
        <taxon>Bacteroidota</taxon>
        <taxon>Sphingobacteriia</taxon>
        <taxon>Sphingobacteriales</taxon>
        <taxon>Sphingobacteriaceae</taxon>
        <taxon>Olivibacter</taxon>
    </lineage>
</organism>
<protein>
    <recommendedName>
        <fullName evidence="4">DUF4097 domain-containing protein</fullName>
    </recommendedName>
</protein>
<dbReference type="EMBL" id="BAABIQ010000043">
    <property type="protein sequence ID" value="GAA4803415.1"/>
    <property type="molecule type" value="Genomic_DNA"/>
</dbReference>
<evidence type="ECO:0000313" key="2">
    <source>
        <dbReference type="EMBL" id="GAA4803415.1"/>
    </source>
</evidence>
<evidence type="ECO:0008006" key="4">
    <source>
        <dbReference type="Google" id="ProtNLM"/>
    </source>
</evidence>
<proteinExistence type="predicted"/>
<accession>A0ABP9C5S2</accession>
<dbReference type="Proteomes" id="UP001501411">
    <property type="component" value="Unassembled WGS sequence"/>
</dbReference>
<evidence type="ECO:0000313" key="3">
    <source>
        <dbReference type="Proteomes" id="UP001501411"/>
    </source>
</evidence>
<dbReference type="RefSeq" id="WP_345233888.1">
    <property type="nucleotide sequence ID" value="NZ_BAABIQ010000043.1"/>
</dbReference>
<feature type="chain" id="PRO_5045668426" description="DUF4097 domain-containing protein" evidence="1">
    <location>
        <begin position="22"/>
        <end position="328"/>
    </location>
</feature>
<gene>
    <name evidence="2" type="ORF">GCM10023231_35530</name>
</gene>
<name>A0ABP9C5S2_9SPHI</name>
<feature type="signal peptide" evidence="1">
    <location>
        <begin position="1"/>
        <end position="21"/>
    </location>
</feature>
<evidence type="ECO:0000256" key="1">
    <source>
        <dbReference type="SAM" id="SignalP"/>
    </source>
</evidence>
<keyword evidence="3" id="KW-1185">Reference proteome</keyword>
<keyword evidence="1" id="KW-0732">Signal</keyword>
<comment type="caution">
    <text evidence="2">The sequence shown here is derived from an EMBL/GenBank/DDBJ whole genome shotgun (WGS) entry which is preliminary data.</text>
</comment>
<dbReference type="PANTHER" id="PTHR34094:SF1">
    <property type="entry name" value="PROTEIN FAM185A"/>
    <property type="match status" value="1"/>
</dbReference>
<dbReference type="PANTHER" id="PTHR34094">
    <property type="match status" value="1"/>
</dbReference>
<reference evidence="3" key="1">
    <citation type="journal article" date="2019" name="Int. J. Syst. Evol. Microbiol.">
        <title>The Global Catalogue of Microorganisms (GCM) 10K type strain sequencing project: providing services to taxonomists for standard genome sequencing and annotation.</title>
        <authorList>
            <consortium name="The Broad Institute Genomics Platform"/>
            <consortium name="The Broad Institute Genome Sequencing Center for Infectious Disease"/>
            <person name="Wu L."/>
            <person name="Ma J."/>
        </authorList>
    </citation>
    <scope>NUCLEOTIDE SEQUENCE [LARGE SCALE GENOMIC DNA]</scope>
    <source>
        <strain evidence="3">JCM 18200</strain>
    </source>
</reference>